<proteinExistence type="predicted"/>
<dbReference type="GO" id="GO:0003677">
    <property type="term" value="F:DNA binding"/>
    <property type="evidence" value="ECO:0007669"/>
    <property type="project" value="UniProtKB-KW"/>
</dbReference>
<dbReference type="SMART" id="SM00487">
    <property type="entry name" value="DEXDc"/>
    <property type="match status" value="1"/>
</dbReference>
<dbReference type="RefSeq" id="WP_272111991.1">
    <property type="nucleotide sequence ID" value="NZ_JAQMLV010000020.1"/>
</dbReference>
<organism evidence="2 3">
    <name type="scientific">Ruminococcus bicirculans</name>
    <name type="common">ex Wegman et al. 2014</name>
    <dbReference type="NCBI Taxonomy" id="1160721"/>
    <lineage>
        <taxon>Bacteria</taxon>
        <taxon>Bacillati</taxon>
        <taxon>Bacillota</taxon>
        <taxon>Clostridia</taxon>
        <taxon>Eubacteriales</taxon>
        <taxon>Oscillospiraceae</taxon>
        <taxon>Ruminococcus</taxon>
    </lineage>
</organism>
<comment type="caution">
    <text evidence="2">The sequence shown here is derived from an EMBL/GenBank/DDBJ whole genome shotgun (WGS) entry which is preliminary data.</text>
</comment>
<dbReference type="Pfam" id="PF04313">
    <property type="entry name" value="HSDR_N"/>
    <property type="match status" value="1"/>
</dbReference>
<dbReference type="GO" id="GO:0009307">
    <property type="term" value="P:DNA restriction-modification system"/>
    <property type="evidence" value="ECO:0007669"/>
    <property type="project" value="UniProtKB-KW"/>
</dbReference>
<dbReference type="InterPro" id="IPR007409">
    <property type="entry name" value="Restrct_endonuc_type1_HsdR_N"/>
</dbReference>
<dbReference type="Pfam" id="PF18766">
    <property type="entry name" value="SWI2_SNF2"/>
    <property type="match status" value="1"/>
</dbReference>
<dbReference type="GO" id="GO:0005524">
    <property type="term" value="F:ATP binding"/>
    <property type="evidence" value="ECO:0007669"/>
    <property type="project" value="UniProtKB-KW"/>
</dbReference>
<dbReference type="EMBL" id="JAQMLV010000020">
    <property type="protein sequence ID" value="MDB8745826.1"/>
    <property type="molecule type" value="Genomic_DNA"/>
</dbReference>
<dbReference type="InterPro" id="IPR014001">
    <property type="entry name" value="Helicase_ATP-bd"/>
</dbReference>
<dbReference type="GO" id="GO:0004386">
    <property type="term" value="F:helicase activity"/>
    <property type="evidence" value="ECO:0007669"/>
    <property type="project" value="UniProtKB-KW"/>
</dbReference>
<evidence type="ECO:0000313" key="2">
    <source>
        <dbReference type="EMBL" id="MDB8745826.1"/>
    </source>
</evidence>
<evidence type="ECO:0000259" key="1">
    <source>
        <dbReference type="SMART" id="SM00487"/>
    </source>
</evidence>
<keyword evidence="2" id="KW-0067">ATP-binding</keyword>
<reference evidence="2" key="1">
    <citation type="submission" date="2023-01" db="EMBL/GenBank/DDBJ databases">
        <title>Human gut microbiome strain richness.</title>
        <authorList>
            <person name="Chen-Liaw A."/>
        </authorList>
    </citation>
    <scope>NUCLEOTIDE SEQUENCE</scope>
    <source>
        <strain evidence="2">1001275st1_F4_1001275B_160808</strain>
    </source>
</reference>
<dbReference type="Proteomes" id="UP001211015">
    <property type="component" value="Unassembled WGS sequence"/>
</dbReference>
<keyword evidence="2" id="KW-0547">Nucleotide-binding</keyword>
<dbReference type="PANTHER" id="PTHR42927">
    <property type="entry name" value="HELICASE SUPERFAMILY 1 AND 2 DOMAIN-CONTAINING PROTEIN"/>
    <property type="match status" value="1"/>
</dbReference>
<dbReference type="PANTHER" id="PTHR42927:SF1">
    <property type="entry name" value="HELICASE SUPERFAMILY 1 AND 2 DOMAIN-CONTAINING PROTEIN"/>
    <property type="match status" value="1"/>
</dbReference>
<dbReference type="SUPFAM" id="SSF52540">
    <property type="entry name" value="P-loop containing nucleoside triphosphate hydrolases"/>
    <property type="match status" value="1"/>
</dbReference>
<accession>A0AAW6E9W5</accession>
<sequence length="991" mass="113293">MNNILTEKEYQAELLAILRDQNGYTIRKATDFDRRFALDREMLFGFLNDTQPETMEKLRKIHKDRLEDTIVSFINSECTKKRGSLLEVLRHGVELSGHKLELMFTKPATTFNKDLMRKYEMNRFTVMEEVWANDKERIDVVIFLNGFAIISMELKCNYAGQSTDDAIYQYRMERDPKSRLFLFKAGTLVNFAMDLHEVYMTTKLDGEKTFFLPFNQGNGEGVNAGAGNAPCEDDYPVHYMWDDILTKDTILDLISKFIFIQTSEKENEKTGKVEVKESIIFPRYHQLDAVRKLLADVEENRTSLNYLIQHSAGSGKTNTIAWLAYRLATLHDADNKIIFDNVIIMTDRVVVDRQLQKAIMGMEHKSGLIRVMDEKCNSADLAIALNGNTKIIATTIQKFPYIVDSVQGLKNKRFAVIIDEAHSSTAGKDMAAVTQSLGMGDELYQDMEDEIAAELARNGKQQNVSMFAFTATPKPTTLQLFGTINTNGQREAFHVYSMKQAIEEGFILDVLQNYTTYKTFYQINKEIEEDPKMQTASAKRQIARFVELHETNIAQRIEVIVEHFRTTVMQELGGQAKAMVITASRQAAVKYCQAFEDYCSKKGYKGIRALVAFSGKVKLPDDDTEYTEPGINGIPEDQLTKEFDKDDYQVLLVANKYQTGFDQPKLCAMYIMKKLKGVNAVQTLSRLNRICPPFEKKTFILDFVNSYEDIVGAFAPYYTTTLLSNSVTPTAIYDLEAQIDAYAIIDPDDVDKVNEILYKEKVQSAVKKKINFCLDKSQKLIEHYSIEKQREIVVDLRHFVRFYEFMIQVSSFEDTELHKKYNYIILLLSHINIKHPGPGFNLDGKIRATQFVQKKQDEHTESDIVAKPVVKLPSAETFGLTPAKEERLSEIIAAINARTGKSYDSDVAVKAMLQIRDILMKSDKLKASAKNNTVKDFEFSYFDDIDDALIEGLEQNQDFFSLLLNDEEIKREVLGIFTEEIYNSLKKAAEE</sequence>
<protein>
    <submittedName>
        <fullName evidence="2">DEAD/DEAH box helicase family protein</fullName>
    </submittedName>
</protein>
<dbReference type="Pfam" id="PF22679">
    <property type="entry name" value="T1R_D3-like"/>
    <property type="match status" value="1"/>
</dbReference>
<dbReference type="InterPro" id="IPR027417">
    <property type="entry name" value="P-loop_NTPase"/>
</dbReference>
<gene>
    <name evidence="2" type="ORF">PNU62_12425</name>
</gene>
<dbReference type="Gene3D" id="3.40.50.300">
    <property type="entry name" value="P-loop containing nucleotide triphosphate hydrolases"/>
    <property type="match status" value="3"/>
</dbReference>
<name>A0AAW6E9W5_9FIRM</name>
<dbReference type="AlphaFoldDB" id="A0AAW6E9W5"/>
<dbReference type="GO" id="GO:0009035">
    <property type="term" value="F:type I site-specific deoxyribonuclease activity"/>
    <property type="evidence" value="ECO:0007669"/>
    <property type="project" value="UniProtKB-EC"/>
</dbReference>
<keyword evidence="2" id="KW-0347">Helicase</keyword>
<dbReference type="InterPro" id="IPR055180">
    <property type="entry name" value="HsdR_RecA-like_helicase_dom_2"/>
</dbReference>
<evidence type="ECO:0000313" key="3">
    <source>
        <dbReference type="Proteomes" id="UP001211015"/>
    </source>
</evidence>
<dbReference type="Gene3D" id="3.90.1570.50">
    <property type="match status" value="1"/>
</dbReference>
<feature type="domain" description="Helicase ATP-binding" evidence="1">
    <location>
        <begin position="278"/>
        <end position="496"/>
    </location>
</feature>
<keyword evidence="2" id="KW-0378">Hydrolase</keyword>
<dbReference type="InterPro" id="IPR040980">
    <property type="entry name" value="SWI2_SNF2"/>
</dbReference>